<evidence type="ECO:0000313" key="1">
    <source>
        <dbReference type="EMBL" id="CCD49143.1"/>
    </source>
</evidence>
<reference evidence="2" key="1">
    <citation type="journal article" date="2011" name="PLoS Genet.">
        <title>Genomic analysis of the necrotrophic fungal pathogens Sclerotinia sclerotiorum and Botrytis cinerea.</title>
        <authorList>
            <person name="Amselem J."/>
            <person name="Cuomo C.A."/>
            <person name="van Kan J.A."/>
            <person name="Viaud M."/>
            <person name="Benito E.P."/>
            <person name="Couloux A."/>
            <person name="Coutinho P.M."/>
            <person name="de Vries R.P."/>
            <person name="Dyer P.S."/>
            <person name="Fillinger S."/>
            <person name="Fournier E."/>
            <person name="Gout L."/>
            <person name="Hahn M."/>
            <person name="Kohn L."/>
            <person name="Lapalu N."/>
            <person name="Plummer K.M."/>
            <person name="Pradier J.M."/>
            <person name="Quevillon E."/>
            <person name="Sharon A."/>
            <person name="Simon A."/>
            <person name="ten Have A."/>
            <person name="Tudzynski B."/>
            <person name="Tudzynski P."/>
            <person name="Wincker P."/>
            <person name="Andrew M."/>
            <person name="Anthouard V."/>
            <person name="Beever R.E."/>
            <person name="Beffa R."/>
            <person name="Benoit I."/>
            <person name="Bouzid O."/>
            <person name="Brault B."/>
            <person name="Chen Z."/>
            <person name="Choquer M."/>
            <person name="Collemare J."/>
            <person name="Cotton P."/>
            <person name="Danchin E.G."/>
            <person name="Da Silva C."/>
            <person name="Gautier A."/>
            <person name="Giraud C."/>
            <person name="Giraud T."/>
            <person name="Gonzalez C."/>
            <person name="Grossetete S."/>
            <person name="Guldener U."/>
            <person name="Henrissat B."/>
            <person name="Howlett B.J."/>
            <person name="Kodira C."/>
            <person name="Kretschmer M."/>
            <person name="Lappartient A."/>
            <person name="Leroch M."/>
            <person name="Levis C."/>
            <person name="Mauceli E."/>
            <person name="Neuveglise C."/>
            <person name="Oeser B."/>
            <person name="Pearson M."/>
            <person name="Poulain J."/>
            <person name="Poussereau N."/>
            <person name="Quesneville H."/>
            <person name="Rascle C."/>
            <person name="Schumacher J."/>
            <person name="Segurens B."/>
            <person name="Sexton A."/>
            <person name="Silva E."/>
            <person name="Sirven C."/>
            <person name="Soanes D.M."/>
            <person name="Talbot N.J."/>
            <person name="Templeton M."/>
            <person name="Yandava C."/>
            <person name="Yarden O."/>
            <person name="Zeng Q."/>
            <person name="Rollins J.A."/>
            <person name="Lebrun M.H."/>
            <person name="Dickman M."/>
        </authorList>
    </citation>
    <scope>NUCLEOTIDE SEQUENCE [LARGE SCALE GENOMIC DNA]</scope>
    <source>
        <strain evidence="2">T4</strain>
    </source>
</reference>
<name>G2Y967_BOTF4</name>
<evidence type="ECO:0000313" key="2">
    <source>
        <dbReference type="Proteomes" id="UP000008177"/>
    </source>
</evidence>
<accession>G2Y967</accession>
<proteinExistence type="predicted"/>
<sequence>MQMQMQINVGVEGETQTQIAMLEGLHEGVLSDPERFLPSINISLKTQILRLSGHAVISAFSKSESPSEICMTRKIILGRYF</sequence>
<dbReference type="HOGENOM" id="CLU_2573609_0_0_1"/>
<dbReference type="AlphaFoldDB" id="G2Y967"/>
<protein>
    <submittedName>
        <fullName evidence="1">Uncharacterized protein</fullName>
    </submittedName>
</protein>
<dbReference type="InParanoid" id="G2Y967"/>
<organism evidence="1 2">
    <name type="scientific">Botryotinia fuckeliana (strain T4)</name>
    <name type="common">Noble rot fungus</name>
    <name type="synonym">Botrytis cinerea</name>
    <dbReference type="NCBI Taxonomy" id="999810"/>
    <lineage>
        <taxon>Eukaryota</taxon>
        <taxon>Fungi</taxon>
        <taxon>Dikarya</taxon>
        <taxon>Ascomycota</taxon>
        <taxon>Pezizomycotina</taxon>
        <taxon>Leotiomycetes</taxon>
        <taxon>Helotiales</taxon>
        <taxon>Sclerotiniaceae</taxon>
        <taxon>Botrytis</taxon>
    </lineage>
</organism>
<gene>
    <name evidence="1" type="ORF">BofuT4_uP030190.1</name>
</gene>
<dbReference type="Proteomes" id="UP000008177">
    <property type="component" value="Unplaced contigs"/>
</dbReference>
<dbReference type="EMBL" id="FQ790300">
    <property type="protein sequence ID" value="CCD49143.1"/>
    <property type="molecule type" value="Genomic_DNA"/>
</dbReference>